<dbReference type="EMBL" id="CP025746">
    <property type="protein sequence ID" value="QAA33905.1"/>
    <property type="molecule type" value="Genomic_DNA"/>
</dbReference>
<gene>
    <name evidence="1" type="ORF">C1I91_20980</name>
</gene>
<dbReference type="Proteomes" id="UP000286268">
    <property type="component" value="Chromosome"/>
</dbReference>
<dbReference type="KEGG" id="cmah:C1I91_20980"/>
<accession>A0A3R5VAH6</accession>
<evidence type="ECO:0000313" key="1">
    <source>
        <dbReference type="EMBL" id="QAA33905.1"/>
    </source>
</evidence>
<protein>
    <recommendedName>
        <fullName evidence="3">Spore coat protein</fullName>
    </recommendedName>
</protein>
<reference evidence="1 2" key="1">
    <citation type="submission" date="2018-01" db="EMBL/GenBank/DDBJ databases">
        <title>Genome Sequencing and Assembly of Anaerobacter polyendosporus strain CT4.</title>
        <authorList>
            <person name="Tachaapaikoon C."/>
            <person name="Sutheeworapong S."/>
            <person name="Jenjaroenpun P."/>
            <person name="Wongsurawat T."/>
            <person name="Nookeaw I."/>
            <person name="Cheawchanlertfa P."/>
            <person name="Kosugi A."/>
            <person name="Cheevadhanarak S."/>
            <person name="Ratanakhanokchai K."/>
        </authorList>
    </citation>
    <scope>NUCLEOTIDE SEQUENCE [LARGE SCALE GENOMIC DNA]</scope>
    <source>
        <strain evidence="1 2">CT4</strain>
    </source>
</reference>
<evidence type="ECO:0008006" key="3">
    <source>
        <dbReference type="Google" id="ProtNLM"/>
    </source>
</evidence>
<dbReference type="AlphaFoldDB" id="A0A3R5VAH6"/>
<name>A0A3R5VAH6_9CLOT</name>
<evidence type="ECO:0000313" key="2">
    <source>
        <dbReference type="Proteomes" id="UP000286268"/>
    </source>
</evidence>
<keyword evidence="2" id="KW-1185">Reference proteome</keyword>
<proteinExistence type="predicted"/>
<sequence length="77" mass="8742">MEVIKMNDVNKFAPHETLELHELLNTGVLAAKKLNTTVGMVKDQELKEFMKNTLTTKKTNINDIQSIVSRIQTSEVK</sequence>
<organism evidence="1 2">
    <name type="scientific">Clostridium manihotivorum</name>
    <dbReference type="NCBI Taxonomy" id="2320868"/>
    <lineage>
        <taxon>Bacteria</taxon>
        <taxon>Bacillati</taxon>
        <taxon>Bacillota</taxon>
        <taxon>Clostridia</taxon>
        <taxon>Eubacteriales</taxon>
        <taxon>Clostridiaceae</taxon>
        <taxon>Clostridium</taxon>
    </lineage>
</organism>